<evidence type="ECO:0000259" key="3">
    <source>
        <dbReference type="PROSITE" id="PS50075"/>
    </source>
</evidence>
<dbReference type="SUPFAM" id="SSF47336">
    <property type="entry name" value="ACP-like"/>
    <property type="match status" value="1"/>
</dbReference>
<evidence type="ECO:0000313" key="5">
    <source>
        <dbReference type="Proteomes" id="UP001597045"/>
    </source>
</evidence>
<keyword evidence="5" id="KW-1185">Reference proteome</keyword>
<dbReference type="PANTHER" id="PTHR45527">
    <property type="entry name" value="NONRIBOSOMAL PEPTIDE SYNTHETASE"/>
    <property type="match status" value="1"/>
</dbReference>
<protein>
    <submittedName>
        <fullName evidence="4">Acyl carrier protein</fullName>
    </submittedName>
</protein>
<reference evidence="5" key="1">
    <citation type="journal article" date="2019" name="Int. J. Syst. Evol. Microbiol.">
        <title>The Global Catalogue of Microorganisms (GCM) 10K type strain sequencing project: providing services to taxonomists for standard genome sequencing and annotation.</title>
        <authorList>
            <consortium name="The Broad Institute Genomics Platform"/>
            <consortium name="The Broad Institute Genome Sequencing Center for Infectious Disease"/>
            <person name="Wu L."/>
            <person name="Ma J."/>
        </authorList>
    </citation>
    <scope>NUCLEOTIDE SEQUENCE [LARGE SCALE GENOMIC DNA]</scope>
    <source>
        <strain evidence="5">JCM 31486</strain>
    </source>
</reference>
<dbReference type="Proteomes" id="UP001597045">
    <property type="component" value="Unassembled WGS sequence"/>
</dbReference>
<dbReference type="PANTHER" id="PTHR45527:SF1">
    <property type="entry name" value="FATTY ACID SYNTHASE"/>
    <property type="match status" value="1"/>
</dbReference>
<dbReference type="EMBL" id="JBHTIS010003162">
    <property type="protein sequence ID" value="MFD1050879.1"/>
    <property type="molecule type" value="Genomic_DNA"/>
</dbReference>
<keyword evidence="2" id="KW-0597">Phosphoprotein</keyword>
<organism evidence="4 5">
    <name type="scientific">Kibdelosporangium lantanae</name>
    <dbReference type="NCBI Taxonomy" id="1497396"/>
    <lineage>
        <taxon>Bacteria</taxon>
        <taxon>Bacillati</taxon>
        <taxon>Actinomycetota</taxon>
        <taxon>Actinomycetes</taxon>
        <taxon>Pseudonocardiales</taxon>
        <taxon>Pseudonocardiaceae</taxon>
        <taxon>Kibdelosporangium</taxon>
    </lineage>
</organism>
<feature type="non-terminal residue" evidence="4">
    <location>
        <position position="1"/>
    </location>
</feature>
<dbReference type="SMART" id="SM00823">
    <property type="entry name" value="PKS_PP"/>
    <property type="match status" value="1"/>
</dbReference>
<keyword evidence="1" id="KW-0596">Phosphopantetheine</keyword>
<name>A0ABW3MMS2_9PSEU</name>
<sequence>PFQRRRHWVDAPTAAVVGPEEVTETDESVSGQVDALWRELLGIEEINAADDLFVLGGDSLVAMRLIARADHTFGTDLPLDDFLDEPTPARMAELVRTALTEKDGVRT</sequence>
<evidence type="ECO:0000256" key="2">
    <source>
        <dbReference type="ARBA" id="ARBA00022553"/>
    </source>
</evidence>
<dbReference type="Pfam" id="PF00550">
    <property type="entry name" value="PP-binding"/>
    <property type="match status" value="1"/>
</dbReference>
<dbReference type="InterPro" id="IPR009081">
    <property type="entry name" value="PP-bd_ACP"/>
</dbReference>
<dbReference type="PROSITE" id="PS50075">
    <property type="entry name" value="CARRIER"/>
    <property type="match status" value="1"/>
</dbReference>
<feature type="domain" description="Carrier" evidence="3">
    <location>
        <begin position="24"/>
        <end position="99"/>
    </location>
</feature>
<dbReference type="InterPro" id="IPR036736">
    <property type="entry name" value="ACP-like_sf"/>
</dbReference>
<dbReference type="Gene3D" id="1.10.1200.10">
    <property type="entry name" value="ACP-like"/>
    <property type="match status" value="1"/>
</dbReference>
<evidence type="ECO:0000256" key="1">
    <source>
        <dbReference type="ARBA" id="ARBA00022450"/>
    </source>
</evidence>
<gene>
    <name evidence="4" type="ORF">ACFQ1S_37800</name>
</gene>
<proteinExistence type="predicted"/>
<dbReference type="InterPro" id="IPR020806">
    <property type="entry name" value="PKS_PP-bd"/>
</dbReference>
<accession>A0ABW3MMS2</accession>
<evidence type="ECO:0000313" key="4">
    <source>
        <dbReference type="EMBL" id="MFD1050879.1"/>
    </source>
</evidence>
<comment type="caution">
    <text evidence="4">The sequence shown here is derived from an EMBL/GenBank/DDBJ whole genome shotgun (WGS) entry which is preliminary data.</text>
</comment>